<dbReference type="GO" id="GO:0046872">
    <property type="term" value="F:metal ion binding"/>
    <property type="evidence" value="ECO:0007669"/>
    <property type="project" value="UniProtKB-KW"/>
</dbReference>
<dbReference type="PROSITE" id="PS51184">
    <property type="entry name" value="JMJC"/>
    <property type="match status" value="1"/>
</dbReference>
<evidence type="ECO:0000313" key="8">
    <source>
        <dbReference type="Proteomes" id="UP000305675"/>
    </source>
</evidence>
<dbReference type="OrthoDB" id="9764016at2"/>
<keyword evidence="3" id="KW-0223">Dioxygenase</keyword>
<dbReference type="Pfam" id="PF20514">
    <property type="entry name" value="WHD_ROXA"/>
    <property type="match status" value="1"/>
</dbReference>
<protein>
    <submittedName>
        <fullName evidence="7">Cupin domain-containing protein</fullName>
    </submittedName>
</protein>
<name>A0A4U1BQ52_9GAMM</name>
<dbReference type="InterPro" id="IPR046799">
    <property type="entry name" value="ROXA-like_wH"/>
</dbReference>
<dbReference type="SUPFAM" id="SSF51197">
    <property type="entry name" value="Clavaminate synthase-like"/>
    <property type="match status" value="1"/>
</dbReference>
<dbReference type="AlphaFoldDB" id="A0A4U1BQ52"/>
<dbReference type="EMBL" id="SWCJ01000012">
    <property type="protein sequence ID" value="TKB53243.1"/>
    <property type="molecule type" value="Genomic_DNA"/>
</dbReference>
<sequence>MAHYHLNLDSQQFLKQHWQQQPLFVANAFSDFIDPITPDELAGLALEPEASSRVIVSENGDWRVVPGPVSDFEPFGDQNWQLLLQACNHFVPDAQALADCFDFLPQWRFDDLMASFATIGGGVGPHIDNYDVFIIQGSGRRRWQVGDKLSNQSRNTESGLDLVNDFTPIIDVEMSPGDLLYIPKGYPHCGQTLTESQSYSVGFRSPSQQELLSHLADHLLEHNLGQQRLETRHQLGTEAHQLSKDHLAQMRELMQAAMDNEQMMSSLMGQQLSQNRFELALQPPELPYQTDDLLRLFDEGHHLHRIGGLKCLLSPAADALFVDGDMHKLSKASRDGAELLAKQREITPEQALLVFANPELREWLTEYVNLGYWYLE</sequence>
<evidence type="ECO:0000256" key="3">
    <source>
        <dbReference type="ARBA" id="ARBA00022964"/>
    </source>
</evidence>
<dbReference type="PANTHER" id="PTHR13096:SF8">
    <property type="entry name" value="RIBOSOMAL OXYGENASE 1"/>
    <property type="match status" value="1"/>
</dbReference>
<dbReference type="InterPro" id="IPR003347">
    <property type="entry name" value="JmjC_dom"/>
</dbReference>
<dbReference type="InterPro" id="IPR039994">
    <property type="entry name" value="NO66-like"/>
</dbReference>
<feature type="domain" description="JmjC" evidence="6">
    <location>
        <begin position="93"/>
        <end position="220"/>
    </location>
</feature>
<accession>A0A4U1BQ52</accession>
<evidence type="ECO:0000256" key="5">
    <source>
        <dbReference type="ARBA" id="ARBA00023004"/>
    </source>
</evidence>
<proteinExistence type="predicted"/>
<dbReference type="SMART" id="SM00558">
    <property type="entry name" value="JmjC"/>
    <property type="match status" value="1"/>
</dbReference>
<organism evidence="7 8">
    <name type="scientific">Ferrimonas aestuarii</name>
    <dbReference type="NCBI Taxonomy" id="2569539"/>
    <lineage>
        <taxon>Bacteria</taxon>
        <taxon>Pseudomonadati</taxon>
        <taxon>Pseudomonadota</taxon>
        <taxon>Gammaproteobacteria</taxon>
        <taxon>Alteromonadales</taxon>
        <taxon>Ferrimonadaceae</taxon>
        <taxon>Ferrimonas</taxon>
    </lineage>
</organism>
<reference evidence="7 8" key="1">
    <citation type="submission" date="2019-04" db="EMBL/GenBank/DDBJ databases">
        <authorList>
            <person name="Hwang J.C."/>
        </authorList>
    </citation>
    <scope>NUCLEOTIDE SEQUENCE [LARGE SCALE GENOMIC DNA]</scope>
    <source>
        <strain evidence="7 8">IMCC35002</strain>
    </source>
</reference>
<keyword evidence="2" id="KW-0479">Metal-binding</keyword>
<dbReference type="Gene3D" id="2.60.120.650">
    <property type="entry name" value="Cupin"/>
    <property type="match status" value="1"/>
</dbReference>
<keyword evidence="5" id="KW-0408">Iron</keyword>
<comment type="caution">
    <text evidence="7">The sequence shown here is derived from an EMBL/GenBank/DDBJ whole genome shotgun (WGS) entry which is preliminary data.</text>
</comment>
<dbReference type="PANTHER" id="PTHR13096">
    <property type="entry name" value="MINA53 MYC INDUCED NUCLEAR ANTIGEN"/>
    <property type="match status" value="1"/>
</dbReference>
<dbReference type="Pfam" id="PF08007">
    <property type="entry name" value="JmjC_2"/>
    <property type="match status" value="1"/>
</dbReference>
<evidence type="ECO:0000256" key="1">
    <source>
        <dbReference type="ARBA" id="ARBA00001954"/>
    </source>
</evidence>
<gene>
    <name evidence="7" type="ORF">FCL42_14310</name>
</gene>
<dbReference type="Proteomes" id="UP000305675">
    <property type="component" value="Unassembled WGS sequence"/>
</dbReference>
<evidence type="ECO:0000256" key="2">
    <source>
        <dbReference type="ARBA" id="ARBA00022723"/>
    </source>
</evidence>
<evidence type="ECO:0000313" key="7">
    <source>
        <dbReference type="EMBL" id="TKB53243.1"/>
    </source>
</evidence>
<dbReference type="Gene3D" id="3.40.366.30">
    <property type="entry name" value="50S ribosomal protein L16 arginine hydroxylase, Chain A, Domain 2"/>
    <property type="match status" value="1"/>
</dbReference>
<evidence type="ECO:0000256" key="4">
    <source>
        <dbReference type="ARBA" id="ARBA00023002"/>
    </source>
</evidence>
<dbReference type="RefSeq" id="WP_136864111.1">
    <property type="nucleotide sequence ID" value="NZ_SWCJ01000012.1"/>
</dbReference>
<keyword evidence="4" id="KW-0560">Oxidoreductase</keyword>
<keyword evidence="8" id="KW-1185">Reference proteome</keyword>
<evidence type="ECO:0000259" key="6">
    <source>
        <dbReference type="PROSITE" id="PS51184"/>
    </source>
</evidence>
<dbReference type="GO" id="GO:0016706">
    <property type="term" value="F:2-oxoglutarate-dependent dioxygenase activity"/>
    <property type="evidence" value="ECO:0007669"/>
    <property type="project" value="TreeGrafter"/>
</dbReference>
<comment type="cofactor">
    <cofactor evidence="1">
        <name>Fe(2+)</name>
        <dbReference type="ChEBI" id="CHEBI:29033"/>
    </cofactor>
</comment>